<dbReference type="PANTHER" id="PTHR42924:SF3">
    <property type="entry name" value="POLYMERASE_HISTIDINOL PHOSPHATASE N-TERMINAL DOMAIN-CONTAINING PROTEIN"/>
    <property type="match status" value="1"/>
</dbReference>
<dbReference type="EMBL" id="MAAF01000103">
    <property type="protein sequence ID" value="OUR76339.1"/>
    <property type="molecule type" value="Genomic_DNA"/>
</dbReference>
<sequence>MALLSTTDFPHQIVKTEGFAHKRIDLHSHTNCSDGGLSPQTLIDRAANFQIDVLAITDHDTVAGLDIAQKHIEDKNIPLKLIDGIEISTAWQGFEIHIVGLNIDKNNSQLKSLIDQQQQAREQRAISMGEKLTKCGFPTIYADAKAMAGDGSITRAHFAKVLYQQGHVSTMQQAFDKYIGKKGSKGQRAYVKPNWCSIEEAIVAIHQAGGSAVMAHPIRYDLSAKWLRRLIVHFSDVSGDGLEVVLPQMSPDQRQKMLTYCQEYNLYASMGSDFHYPNKWSDLGRNLTMPVGAKPIWAQWQ</sequence>
<name>A0A1Y5E1Y8_COLPS</name>
<dbReference type="InterPro" id="IPR003141">
    <property type="entry name" value="Pol/His_phosphatase_N"/>
</dbReference>
<reference evidence="3" key="1">
    <citation type="journal article" date="2017" name="Proc. Natl. Acad. Sci. U.S.A.">
        <title>Simulation of Deepwater Horizon oil plume reveals substrate specialization within a complex community of hydrocarbon degraders.</title>
        <authorList>
            <person name="Hu P."/>
            <person name="Dubinsky E.A."/>
            <person name="Probst A.J."/>
            <person name="Wang J."/>
            <person name="Sieber C.M.K."/>
            <person name="Tom L.M."/>
            <person name="Gardinali P."/>
            <person name="Banfield J.F."/>
            <person name="Atlas R.M."/>
            <person name="Andersen G.L."/>
        </authorList>
    </citation>
    <scope>NUCLEOTIDE SEQUENCE [LARGE SCALE GENOMIC DNA]</scope>
</reference>
<dbReference type="GO" id="GO:0004534">
    <property type="term" value="F:5'-3' RNA exonuclease activity"/>
    <property type="evidence" value="ECO:0007669"/>
    <property type="project" value="TreeGrafter"/>
</dbReference>
<comment type="caution">
    <text evidence="2">The sequence shown here is derived from an EMBL/GenBank/DDBJ whole genome shotgun (WGS) entry which is preliminary data.</text>
</comment>
<accession>A0A1Y5E1Y8</accession>
<dbReference type="GO" id="GO:0035312">
    <property type="term" value="F:5'-3' DNA exonuclease activity"/>
    <property type="evidence" value="ECO:0007669"/>
    <property type="project" value="TreeGrafter"/>
</dbReference>
<dbReference type="InterPro" id="IPR016195">
    <property type="entry name" value="Pol/histidinol_Pase-like"/>
</dbReference>
<feature type="domain" description="Polymerase/histidinol phosphatase N-terminal" evidence="1">
    <location>
        <begin position="24"/>
        <end position="91"/>
    </location>
</feature>
<dbReference type="InterPro" id="IPR004013">
    <property type="entry name" value="PHP_dom"/>
</dbReference>
<evidence type="ECO:0000313" key="2">
    <source>
        <dbReference type="EMBL" id="OUR76339.1"/>
    </source>
</evidence>
<dbReference type="AlphaFoldDB" id="A0A1Y5E1Y8"/>
<protein>
    <submittedName>
        <fullName evidence="2">Phosphatase</fullName>
    </submittedName>
</protein>
<dbReference type="InterPro" id="IPR052018">
    <property type="entry name" value="PHP_domain"/>
</dbReference>
<dbReference type="Gene3D" id="1.10.150.650">
    <property type="match status" value="1"/>
</dbReference>
<gene>
    <name evidence="2" type="ORF">A9Q75_16595</name>
</gene>
<dbReference type="SUPFAM" id="SSF89550">
    <property type="entry name" value="PHP domain-like"/>
    <property type="match status" value="1"/>
</dbReference>
<dbReference type="Gene3D" id="3.20.20.140">
    <property type="entry name" value="Metal-dependent hydrolases"/>
    <property type="match status" value="1"/>
</dbReference>
<dbReference type="Proteomes" id="UP000243053">
    <property type="component" value="Unassembled WGS sequence"/>
</dbReference>
<dbReference type="Pfam" id="PF02811">
    <property type="entry name" value="PHP"/>
    <property type="match status" value="1"/>
</dbReference>
<dbReference type="SMART" id="SM00481">
    <property type="entry name" value="POLIIIAc"/>
    <property type="match status" value="1"/>
</dbReference>
<dbReference type="NCBIfam" id="NF047791">
    <property type="entry name" value="RNaseRnm"/>
    <property type="match status" value="1"/>
</dbReference>
<dbReference type="CDD" id="cd07438">
    <property type="entry name" value="PHP_HisPPase_AMP"/>
    <property type="match status" value="1"/>
</dbReference>
<evidence type="ECO:0000313" key="3">
    <source>
        <dbReference type="Proteomes" id="UP000243053"/>
    </source>
</evidence>
<proteinExistence type="predicted"/>
<organism evidence="2 3">
    <name type="scientific">Colwellia psychrerythraea</name>
    <name type="common">Vibrio psychroerythus</name>
    <dbReference type="NCBI Taxonomy" id="28229"/>
    <lineage>
        <taxon>Bacteria</taxon>
        <taxon>Pseudomonadati</taxon>
        <taxon>Pseudomonadota</taxon>
        <taxon>Gammaproteobacteria</taxon>
        <taxon>Alteromonadales</taxon>
        <taxon>Colwelliaceae</taxon>
        <taxon>Colwellia</taxon>
    </lineage>
</organism>
<evidence type="ECO:0000259" key="1">
    <source>
        <dbReference type="SMART" id="SM00481"/>
    </source>
</evidence>
<dbReference type="PANTHER" id="PTHR42924">
    <property type="entry name" value="EXONUCLEASE"/>
    <property type="match status" value="1"/>
</dbReference>